<proteinExistence type="predicted"/>
<feature type="domain" description="Trafficking protein particle complex subunit 13 C-terminal" evidence="2">
    <location>
        <begin position="259"/>
        <end position="346"/>
    </location>
</feature>
<evidence type="ECO:0000259" key="2">
    <source>
        <dbReference type="Pfam" id="PF23643"/>
    </source>
</evidence>
<dbReference type="Pfam" id="PF23643">
    <property type="entry name" value="TRAPPC13_C"/>
    <property type="match status" value="1"/>
</dbReference>
<dbReference type="OrthoDB" id="10662608at2759"/>
<name>A0A1J4K8I6_9EUKA</name>
<feature type="region of interest" description="Disordered" evidence="1">
    <location>
        <begin position="38"/>
        <end position="57"/>
    </location>
</feature>
<dbReference type="EMBL" id="MLAK01000688">
    <property type="protein sequence ID" value="OHT07719.1"/>
    <property type="molecule type" value="Genomic_DNA"/>
</dbReference>
<organism evidence="3 4">
    <name type="scientific">Tritrichomonas foetus</name>
    <dbReference type="NCBI Taxonomy" id="1144522"/>
    <lineage>
        <taxon>Eukaryota</taxon>
        <taxon>Metamonada</taxon>
        <taxon>Parabasalia</taxon>
        <taxon>Tritrichomonadida</taxon>
        <taxon>Tritrichomonadidae</taxon>
        <taxon>Tritrichomonas</taxon>
    </lineage>
</organism>
<dbReference type="GeneID" id="94838192"/>
<sequence>MSNKKPIGNVAKLSIKLCELPSIKTTARTSQFSLETLNGSNLHLPPPNPVFKERPNKVGNSGVPMYLMASITNTRFQPLRDCTLSVVVKHGTRTIYPTATDNQDKKPPQQVDPMKWLTFPLIVTCPVDGTLKATTRAQFTFENQKMDMTASADLKVDPSISMARSKPSNIVQIQVENKMKQLFLNVKARTPDKQTSFISRFLKQEEVASTFLKFNEAVPEKVEISWSIPSCQKCWQIISLDKLPEKKNEDLAISLSDVPQTIPALKPFKVTATLKNTRDEPISGELQFQKGDRVMHLIGKNVTRFVDIPAKSEIQMPFNFIALSQGAHPIPNIEVKIDGAKASYWVESSVGILVIGHDDE</sequence>
<reference evidence="3" key="1">
    <citation type="submission" date="2016-10" db="EMBL/GenBank/DDBJ databases">
        <authorList>
            <person name="Benchimol M."/>
            <person name="Almeida L.G."/>
            <person name="Vasconcelos A.T."/>
            <person name="Perreira-Neves A."/>
            <person name="Rosa I.A."/>
            <person name="Tasca T."/>
            <person name="Bogo M.R."/>
            <person name="de Souza W."/>
        </authorList>
    </citation>
    <scope>NUCLEOTIDE SEQUENCE [LARGE SCALE GENOMIC DNA]</scope>
    <source>
        <strain evidence="3">K</strain>
    </source>
</reference>
<accession>A0A1J4K8I6</accession>
<keyword evidence="4" id="KW-1185">Reference proteome</keyword>
<dbReference type="RefSeq" id="XP_068360855.1">
    <property type="nucleotide sequence ID" value="XM_068503488.1"/>
</dbReference>
<dbReference type="AlphaFoldDB" id="A0A1J4K8I6"/>
<protein>
    <recommendedName>
        <fullName evidence="2">Trafficking protein particle complex subunit 13 C-terminal domain-containing protein</fullName>
    </recommendedName>
</protein>
<evidence type="ECO:0000256" key="1">
    <source>
        <dbReference type="SAM" id="MobiDB-lite"/>
    </source>
</evidence>
<evidence type="ECO:0000313" key="3">
    <source>
        <dbReference type="EMBL" id="OHT07719.1"/>
    </source>
</evidence>
<dbReference type="VEuPathDB" id="TrichDB:TRFO_23993"/>
<dbReference type="InterPro" id="IPR055428">
    <property type="entry name" value="TRAPPC13_C"/>
</dbReference>
<dbReference type="Proteomes" id="UP000179807">
    <property type="component" value="Unassembled WGS sequence"/>
</dbReference>
<comment type="caution">
    <text evidence="3">The sequence shown here is derived from an EMBL/GenBank/DDBJ whole genome shotgun (WGS) entry which is preliminary data.</text>
</comment>
<gene>
    <name evidence="3" type="ORF">TRFO_23993</name>
</gene>
<evidence type="ECO:0000313" key="4">
    <source>
        <dbReference type="Proteomes" id="UP000179807"/>
    </source>
</evidence>